<comment type="caution">
    <text evidence="3">The sequence shown here is derived from an EMBL/GenBank/DDBJ whole genome shotgun (WGS) entry which is preliminary data.</text>
</comment>
<dbReference type="InterPro" id="IPR029068">
    <property type="entry name" value="Glyas_Bleomycin-R_OHBP_Dase"/>
</dbReference>
<dbReference type="Gene3D" id="3.10.180.10">
    <property type="entry name" value="2,3-Dihydroxybiphenyl 1,2-Dioxygenase, domain 1"/>
    <property type="match status" value="1"/>
</dbReference>
<proteinExistence type="predicted"/>
<dbReference type="SUPFAM" id="SSF54593">
    <property type="entry name" value="Glyoxalase/Bleomycin resistance protein/Dihydroxybiphenyl dioxygenase"/>
    <property type="match status" value="1"/>
</dbReference>
<evidence type="ECO:0000313" key="4">
    <source>
        <dbReference type="Proteomes" id="UP001390339"/>
    </source>
</evidence>
<sequence>MSREPITPAADVAPAPPAAEKPAKPPRLLGLNHLKLASHDILATRDFYTTVFPFTPLPAYDHRRADGSLFAVMFRHDLKPAGTGTGSGTGTGNTLIEARHNSQQAAAQVGWDPVTWGVGTRADLDDWARWLDLKGVEHSRVLRGVKGWVLCARDPDGKIVRLYTEEEHEWGLPEEDEIWLGSLEDK</sequence>
<keyword evidence="4" id="KW-1185">Reference proteome</keyword>
<evidence type="ECO:0000313" key="3">
    <source>
        <dbReference type="EMBL" id="KAK8877365.1"/>
    </source>
</evidence>
<dbReference type="InterPro" id="IPR004360">
    <property type="entry name" value="Glyas_Fos-R_dOase_dom"/>
</dbReference>
<protein>
    <submittedName>
        <fullName evidence="3">VOC family protein</fullName>
    </submittedName>
</protein>
<dbReference type="EMBL" id="JAPCWZ010000002">
    <property type="protein sequence ID" value="KAK8877365.1"/>
    <property type="molecule type" value="Genomic_DNA"/>
</dbReference>
<dbReference type="PROSITE" id="PS51819">
    <property type="entry name" value="VOC"/>
    <property type="match status" value="1"/>
</dbReference>
<evidence type="ECO:0000259" key="2">
    <source>
        <dbReference type="PROSITE" id="PS51819"/>
    </source>
</evidence>
<dbReference type="Proteomes" id="UP001390339">
    <property type="component" value="Unassembled WGS sequence"/>
</dbReference>
<reference evidence="3 4" key="1">
    <citation type="journal article" date="2024" name="IMA Fungus">
        <title>Apiospora arundinis, a panoply of carbohydrate-active enzymes and secondary metabolites.</title>
        <authorList>
            <person name="Sorensen T."/>
            <person name="Petersen C."/>
            <person name="Muurmann A.T."/>
            <person name="Christiansen J.V."/>
            <person name="Brundto M.L."/>
            <person name="Overgaard C.K."/>
            <person name="Boysen A.T."/>
            <person name="Wollenberg R.D."/>
            <person name="Larsen T.O."/>
            <person name="Sorensen J.L."/>
            <person name="Nielsen K.L."/>
            <person name="Sondergaard T.E."/>
        </authorList>
    </citation>
    <scope>NUCLEOTIDE SEQUENCE [LARGE SCALE GENOMIC DNA]</scope>
    <source>
        <strain evidence="3 4">AAU 773</strain>
    </source>
</reference>
<feature type="domain" description="VOC" evidence="2">
    <location>
        <begin position="30"/>
        <end position="165"/>
    </location>
</feature>
<evidence type="ECO:0000256" key="1">
    <source>
        <dbReference type="SAM" id="MobiDB-lite"/>
    </source>
</evidence>
<name>A0ABR2JI14_9PEZI</name>
<organism evidence="3 4">
    <name type="scientific">Apiospora arundinis</name>
    <dbReference type="NCBI Taxonomy" id="335852"/>
    <lineage>
        <taxon>Eukaryota</taxon>
        <taxon>Fungi</taxon>
        <taxon>Dikarya</taxon>
        <taxon>Ascomycota</taxon>
        <taxon>Pezizomycotina</taxon>
        <taxon>Sordariomycetes</taxon>
        <taxon>Xylariomycetidae</taxon>
        <taxon>Amphisphaeriales</taxon>
        <taxon>Apiosporaceae</taxon>
        <taxon>Apiospora</taxon>
    </lineage>
</organism>
<gene>
    <name evidence="3" type="ORF">PGQ11_002311</name>
</gene>
<dbReference type="InterPro" id="IPR037523">
    <property type="entry name" value="VOC_core"/>
</dbReference>
<feature type="region of interest" description="Disordered" evidence="1">
    <location>
        <begin position="1"/>
        <end position="26"/>
    </location>
</feature>
<dbReference type="Pfam" id="PF00903">
    <property type="entry name" value="Glyoxalase"/>
    <property type="match status" value="1"/>
</dbReference>
<accession>A0ABR2JI14</accession>